<feature type="domain" description="CNNM transmembrane" evidence="12">
    <location>
        <begin position="1"/>
        <end position="191"/>
    </location>
</feature>
<keyword evidence="14" id="KW-1185">Reference proteome</keyword>
<dbReference type="InterPro" id="IPR046342">
    <property type="entry name" value="CBS_dom_sf"/>
</dbReference>
<feature type="transmembrane region" description="Helical" evidence="10">
    <location>
        <begin position="6"/>
        <end position="28"/>
    </location>
</feature>
<feature type="region of interest" description="Disordered" evidence="9">
    <location>
        <begin position="363"/>
        <end position="392"/>
    </location>
</feature>
<sequence>MALLIAFAFISIFFSFLCSILEAVLLSVTPSFIRIKTKEGHAYAKTLANFKKDIDKPLIAILTLNTIAHTVGAILVGDQAGTMATESGWNFSILGLNFVAIVSTIMTLLILVLSEIIPKTIGATYWKSLGNFTAKTLSLILILLKYTGILWILMQVTKLVGKSAHVSTMSREEFMALTDAAEKEGVFEDNETTVIKNLLVFKSVMAKDVMTPFPVVVTEDQSMTLKQFQKEHPHLKFSRIPVYENKSHNITGFILKDDVLEEIVEEHGEKTLADIKRDILIVNSDQPIPLLFDTFVKSRDHLALVTDEFGNTIGIVTMEDIIETLLGLEIMDESDTIEDMQVQARKNWERRAKRMGIPLEKVNTPPINVKLSPQHDTDVKREDMPDSDKPSA</sequence>
<dbReference type="GO" id="GO:0005886">
    <property type="term" value="C:plasma membrane"/>
    <property type="evidence" value="ECO:0007669"/>
    <property type="project" value="TreeGrafter"/>
</dbReference>
<dbReference type="Proteomes" id="UP000289821">
    <property type="component" value="Unassembled WGS sequence"/>
</dbReference>
<organism evidence="13 14">
    <name type="scientific">Leeuwenhoekiella aestuarii</name>
    <dbReference type="NCBI Taxonomy" id="2249426"/>
    <lineage>
        <taxon>Bacteria</taxon>
        <taxon>Pseudomonadati</taxon>
        <taxon>Bacteroidota</taxon>
        <taxon>Flavobacteriia</taxon>
        <taxon>Flavobacteriales</taxon>
        <taxon>Flavobacteriaceae</taxon>
        <taxon>Leeuwenhoekiella</taxon>
    </lineage>
</organism>
<feature type="compositionally biased region" description="Basic and acidic residues" evidence="9">
    <location>
        <begin position="373"/>
        <end position="392"/>
    </location>
</feature>
<evidence type="ECO:0000256" key="8">
    <source>
        <dbReference type="PROSITE-ProRule" id="PRU01193"/>
    </source>
</evidence>
<reference evidence="13 14" key="1">
    <citation type="submission" date="2018-07" db="EMBL/GenBank/DDBJ databases">
        <title>Leeuwenhoekiella genomics.</title>
        <authorList>
            <person name="Tahon G."/>
            <person name="Willems A."/>
        </authorList>
    </citation>
    <scope>NUCLEOTIDE SEQUENCE [LARGE SCALE GENOMIC DNA]</scope>
    <source>
        <strain evidence="13 14">R-50232</strain>
    </source>
</reference>
<dbReference type="InterPro" id="IPR044751">
    <property type="entry name" value="Ion_transp-like_CBS"/>
</dbReference>
<evidence type="ECO:0000256" key="6">
    <source>
        <dbReference type="ARBA" id="ARBA00023136"/>
    </source>
</evidence>
<keyword evidence="3" id="KW-0677">Repeat</keyword>
<protein>
    <submittedName>
        <fullName evidence="13">CBS domain containing-hemolysin-like protein</fullName>
    </submittedName>
</protein>
<evidence type="ECO:0000256" key="3">
    <source>
        <dbReference type="ARBA" id="ARBA00022737"/>
    </source>
</evidence>
<keyword evidence="2 8" id="KW-0812">Transmembrane</keyword>
<dbReference type="AlphaFoldDB" id="A0A4Q0NZX5"/>
<dbReference type="RefSeq" id="WP_128759467.1">
    <property type="nucleotide sequence ID" value="NZ_QOVI01000001.1"/>
</dbReference>
<evidence type="ECO:0000313" key="14">
    <source>
        <dbReference type="Proteomes" id="UP000289821"/>
    </source>
</evidence>
<dbReference type="PANTHER" id="PTHR22777">
    <property type="entry name" value="HEMOLYSIN-RELATED"/>
    <property type="match status" value="1"/>
</dbReference>
<accession>A0A4Q0NZX5</accession>
<dbReference type="InterPro" id="IPR002550">
    <property type="entry name" value="CNNM"/>
</dbReference>
<comment type="caution">
    <text evidence="13">The sequence shown here is derived from an EMBL/GenBank/DDBJ whole genome shotgun (WGS) entry which is preliminary data.</text>
</comment>
<feature type="transmembrane region" description="Helical" evidence="10">
    <location>
        <begin position="134"/>
        <end position="154"/>
    </location>
</feature>
<dbReference type="Gene3D" id="3.10.580.10">
    <property type="entry name" value="CBS-domain"/>
    <property type="match status" value="1"/>
</dbReference>
<evidence type="ECO:0000256" key="10">
    <source>
        <dbReference type="SAM" id="Phobius"/>
    </source>
</evidence>
<keyword evidence="5 7" id="KW-0129">CBS domain</keyword>
<evidence type="ECO:0000256" key="7">
    <source>
        <dbReference type="PROSITE-ProRule" id="PRU00703"/>
    </source>
</evidence>
<dbReference type="Pfam" id="PF00571">
    <property type="entry name" value="CBS"/>
    <property type="match status" value="2"/>
</dbReference>
<keyword evidence="4 8" id="KW-1133">Transmembrane helix</keyword>
<feature type="transmembrane region" description="Helical" evidence="10">
    <location>
        <begin position="58"/>
        <end position="77"/>
    </location>
</feature>
<dbReference type="OrthoDB" id="9798188at2"/>
<feature type="domain" description="CBS" evidence="11">
    <location>
        <begin position="210"/>
        <end position="269"/>
    </location>
</feature>
<evidence type="ECO:0000259" key="11">
    <source>
        <dbReference type="PROSITE" id="PS51371"/>
    </source>
</evidence>
<dbReference type="InterPro" id="IPR000644">
    <property type="entry name" value="CBS_dom"/>
</dbReference>
<dbReference type="CDD" id="cd04590">
    <property type="entry name" value="CBS_pair_CorC_HlyC_assoc"/>
    <property type="match status" value="1"/>
</dbReference>
<evidence type="ECO:0000259" key="12">
    <source>
        <dbReference type="PROSITE" id="PS51846"/>
    </source>
</evidence>
<feature type="transmembrane region" description="Helical" evidence="10">
    <location>
        <begin position="89"/>
        <end position="113"/>
    </location>
</feature>
<dbReference type="SUPFAM" id="SSF54631">
    <property type="entry name" value="CBS-domain pair"/>
    <property type="match status" value="1"/>
</dbReference>
<name>A0A4Q0NZX5_9FLAO</name>
<evidence type="ECO:0000256" key="4">
    <source>
        <dbReference type="ARBA" id="ARBA00022989"/>
    </source>
</evidence>
<keyword evidence="6 8" id="KW-0472">Membrane</keyword>
<dbReference type="EMBL" id="QOVI01000001">
    <property type="protein sequence ID" value="RXG17866.1"/>
    <property type="molecule type" value="Genomic_DNA"/>
</dbReference>
<dbReference type="PROSITE" id="PS51371">
    <property type="entry name" value="CBS"/>
    <property type="match status" value="2"/>
</dbReference>
<evidence type="ECO:0000256" key="1">
    <source>
        <dbReference type="ARBA" id="ARBA00004141"/>
    </source>
</evidence>
<evidence type="ECO:0000256" key="9">
    <source>
        <dbReference type="SAM" id="MobiDB-lite"/>
    </source>
</evidence>
<proteinExistence type="predicted"/>
<feature type="domain" description="CBS" evidence="11">
    <location>
        <begin position="275"/>
        <end position="333"/>
    </location>
</feature>
<dbReference type="PANTHER" id="PTHR22777:SF4">
    <property type="entry name" value="UPF0053 PROTEIN SLL1254"/>
    <property type="match status" value="1"/>
</dbReference>
<dbReference type="PROSITE" id="PS51846">
    <property type="entry name" value="CNNM"/>
    <property type="match status" value="1"/>
</dbReference>
<comment type="subcellular location">
    <subcellularLocation>
        <location evidence="1">Membrane</location>
        <topology evidence="1">Multi-pass membrane protein</topology>
    </subcellularLocation>
</comment>
<dbReference type="Pfam" id="PF01595">
    <property type="entry name" value="CNNM"/>
    <property type="match status" value="1"/>
</dbReference>
<gene>
    <name evidence="13" type="ORF">DSM04_10150</name>
</gene>
<evidence type="ECO:0000256" key="5">
    <source>
        <dbReference type="ARBA" id="ARBA00023122"/>
    </source>
</evidence>
<evidence type="ECO:0000256" key="2">
    <source>
        <dbReference type="ARBA" id="ARBA00022692"/>
    </source>
</evidence>
<evidence type="ECO:0000313" key="13">
    <source>
        <dbReference type="EMBL" id="RXG17866.1"/>
    </source>
</evidence>